<dbReference type="Proteomes" id="UP001500218">
    <property type="component" value="Unassembled WGS sequence"/>
</dbReference>
<sequence length="81" mass="9357">MQDKTIHEHIHALVEEEHRLRTAMQAGDITSDEERTRLRDLEVSLDQCWDLLRRRRAATDAGLDPDTVGERSATEVEGYLQ</sequence>
<evidence type="ECO:0000256" key="1">
    <source>
        <dbReference type="SAM" id="MobiDB-lite"/>
    </source>
</evidence>
<dbReference type="EMBL" id="BAAALT010000166">
    <property type="protein sequence ID" value="GAA1819856.1"/>
    <property type="molecule type" value="Genomic_DNA"/>
</dbReference>
<dbReference type="InterPro" id="IPR020311">
    <property type="entry name" value="Uncharacterised_Rv0898c"/>
</dbReference>
<gene>
    <name evidence="2" type="ORF">GCM10009682_45420</name>
</gene>
<name>A0ABP4YKB4_9ACTN</name>
<comment type="caution">
    <text evidence="2">The sequence shown here is derived from an EMBL/GenBank/DDBJ whole genome shotgun (WGS) entry which is preliminary data.</text>
</comment>
<organism evidence="2 3">
    <name type="scientific">Luedemannella flava</name>
    <dbReference type="NCBI Taxonomy" id="349316"/>
    <lineage>
        <taxon>Bacteria</taxon>
        <taxon>Bacillati</taxon>
        <taxon>Actinomycetota</taxon>
        <taxon>Actinomycetes</taxon>
        <taxon>Micromonosporales</taxon>
        <taxon>Micromonosporaceae</taxon>
        <taxon>Luedemannella</taxon>
    </lineage>
</organism>
<dbReference type="Pfam" id="PF10944">
    <property type="entry name" value="DUF2630"/>
    <property type="match status" value="1"/>
</dbReference>
<protein>
    <submittedName>
        <fullName evidence="2">DUF2630 family protein</fullName>
    </submittedName>
</protein>
<reference evidence="3" key="1">
    <citation type="journal article" date="2019" name="Int. J. Syst. Evol. Microbiol.">
        <title>The Global Catalogue of Microorganisms (GCM) 10K type strain sequencing project: providing services to taxonomists for standard genome sequencing and annotation.</title>
        <authorList>
            <consortium name="The Broad Institute Genomics Platform"/>
            <consortium name="The Broad Institute Genome Sequencing Center for Infectious Disease"/>
            <person name="Wu L."/>
            <person name="Ma J."/>
        </authorList>
    </citation>
    <scope>NUCLEOTIDE SEQUENCE [LARGE SCALE GENOMIC DNA]</scope>
    <source>
        <strain evidence="3">JCM 13250</strain>
    </source>
</reference>
<proteinExistence type="predicted"/>
<keyword evidence="3" id="KW-1185">Reference proteome</keyword>
<evidence type="ECO:0000313" key="3">
    <source>
        <dbReference type="Proteomes" id="UP001500218"/>
    </source>
</evidence>
<evidence type="ECO:0000313" key="2">
    <source>
        <dbReference type="EMBL" id="GAA1819856.1"/>
    </source>
</evidence>
<feature type="region of interest" description="Disordered" evidence="1">
    <location>
        <begin position="60"/>
        <end position="81"/>
    </location>
</feature>
<dbReference type="RefSeq" id="WP_344135903.1">
    <property type="nucleotide sequence ID" value="NZ_BAAALT010000166.1"/>
</dbReference>
<accession>A0ABP4YKB4</accession>